<name>A0ABX1G8B0_9MICC</name>
<dbReference type="InterPro" id="IPR007391">
    <property type="entry name" value="Vancomycin_resist_VanW"/>
</dbReference>
<dbReference type="Proteomes" id="UP000746595">
    <property type="component" value="Unassembled WGS sequence"/>
</dbReference>
<dbReference type="Pfam" id="PF12229">
    <property type="entry name" value="PG_binding_4"/>
    <property type="match status" value="1"/>
</dbReference>
<dbReference type="InterPro" id="IPR022029">
    <property type="entry name" value="YoaR-like_PG-bd"/>
</dbReference>
<dbReference type="PROSITE" id="PS51257">
    <property type="entry name" value="PROKAR_LIPOPROTEIN"/>
    <property type="match status" value="1"/>
</dbReference>
<feature type="domain" description="YoaR-like putative peptidoglycan binding" evidence="1">
    <location>
        <begin position="248"/>
        <end position="318"/>
    </location>
</feature>
<organism evidence="2 3">
    <name type="scientific">Paeniglutamicibacter terrestris</name>
    <dbReference type="NCBI Taxonomy" id="2723403"/>
    <lineage>
        <taxon>Bacteria</taxon>
        <taxon>Bacillati</taxon>
        <taxon>Actinomycetota</taxon>
        <taxon>Actinomycetes</taxon>
        <taxon>Micrococcales</taxon>
        <taxon>Micrococcaceae</taxon>
        <taxon>Paeniglutamicibacter</taxon>
    </lineage>
</organism>
<keyword evidence="3" id="KW-1185">Reference proteome</keyword>
<evidence type="ECO:0000313" key="2">
    <source>
        <dbReference type="EMBL" id="NKG21946.1"/>
    </source>
</evidence>
<evidence type="ECO:0000259" key="1">
    <source>
        <dbReference type="Pfam" id="PF12229"/>
    </source>
</evidence>
<proteinExistence type="predicted"/>
<reference evidence="2 3" key="1">
    <citation type="submission" date="2020-04" db="EMBL/GenBank/DDBJ databases">
        <title>Paeniglutamicibacter sp. ANT13_2, a novel actinomycete isolated from sediment in Antarctica.</title>
        <authorList>
            <person name="Sakdapetsiri C."/>
            <person name="Pinyakong O."/>
        </authorList>
    </citation>
    <scope>NUCLEOTIDE SEQUENCE [LARGE SCALE GENOMIC DNA]</scope>
    <source>
        <strain evidence="2 3">ANT13_2</strain>
    </source>
</reference>
<dbReference type="EMBL" id="JAAWVT010000007">
    <property type="protein sequence ID" value="NKG21946.1"/>
    <property type="molecule type" value="Genomic_DNA"/>
</dbReference>
<dbReference type="InterPro" id="IPR052913">
    <property type="entry name" value="Glycopeptide_resist_protein"/>
</dbReference>
<evidence type="ECO:0000313" key="3">
    <source>
        <dbReference type="Proteomes" id="UP000746595"/>
    </source>
</evidence>
<protein>
    <recommendedName>
        <fullName evidence="1">YoaR-like putative peptidoglycan binding domain-containing protein</fullName>
    </recommendedName>
</protein>
<sequence>MSRRQRGPKQKSRRGWIIGGSVAVVACALYGGAAAYAGSQIPANTTVHGIEVGSLTPEAANDVLREKLAPLASQKISVLVNNKEATLDPASAGLSIDYDKTLNGLTGFDLNPVTIFERFTGQQHRDPVSVIDEAKLLASLDELAPKVAVKTTEGKLAFDGSTPVLTKPITGVSLNVKDAVNVVSTGWFDAPKALELPSSLQEPKTSLATLETALKDQAKPLVSGPIKLTDGTTTASLTPGQLAATASFKISDNKVEMTLDTEKLVKAASADSSGFKSTAKEAKIVLSGGKPKIIPSQNGTVIESKDLDQLVLAASKDDARSAKVTLTTTEPELTTEKAKKLGVKNEIVHFSTPYPASDTVRTKNLYAGTARLNGVVVMPGETFSLEKALGAITTANGYYGSGVVVNGFATEAVGGGLSQVSTQLYNVGFLAGYDDITHKPHSRWFERYPAGREATLWEGQVDMAWKNNTPYAVMIQAWVGGGEVHTRLWSTKYWTVGSDSSAKYNITKPGVEYNPAENCKPESGGKQGFSIDVTRTRSSAKETLPAETKSWTYQPWNKVICGTKP</sequence>
<dbReference type="PANTHER" id="PTHR35788:SF1">
    <property type="entry name" value="EXPORTED PROTEIN"/>
    <property type="match status" value="1"/>
</dbReference>
<comment type="caution">
    <text evidence="2">The sequence shown here is derived from an EMBL/GenBank/DDBJ whole genome shotgun (WGS) entry which is preliminary data.</text>
</comment>
<accession>A0ABX1G8B0</accession>
<dbReference type="RefSeq" id="WP_168152748.1">
    <property type="nucleotide sequence ID" value="NZ_JAAWVT010000007.1"/>
</dbReference>
<dbReference type="PANTHER" id="PTHR35788">
    <property type="entry name" value="EXPORTED PROTEIN-RELATED"/>
    <property type="match status" value="1"/>
</dbReference>
<dbReference type="Pfam" id="PF04294">
    <property type="entry name" value="VanW"/>
    <property type="match status" value="1"/>
</dbReference>
<gene>
    <name evidence="2" type="ORF">HED64_14680</name>
</gene>